<protein>
    <submittedName>
        <fullName evidence="2">Uncharacterized protein</fullName>
    </submittedName>
</protein>
<feature type="compositionally biased region" description="Pro residues" evidence="1">
    <location>
        <begin position="115"/>
        <end position="127"/>
    </location>
</feature>
<evidence type="ECO:0000313" key="2">
    <source>
        <dbReference type="EMBL" id="PUZ68164.1"/>
    </source>
</evidence>
<evidence type="ECO:0000313" key="3">
    <source>
        <dbReference type="Proteomes" id="UP000244336"/>
    </source>
</evidence>
<dbReference type="EMBL" id="CM009750">
    <property type="protein sequence ID" value="PUZ68164.1"/>
    <property type="molecule type" value="Genomic_DNA"/>
</dbReference>
<dbReference type="Proteomes" id="UP000244336">
    <property type="component" value="Chromosome 2"/>
</dbReference>
<sequence length="341" mass="39165">MAAAADHLYLVPVASKHHMAMVERASSHRSIWSVHLRHRTASCSRTIPRKHRCPSTPPLSLLLTSSGAVTGTRRDSRERRPCRAATWARPPRSSSLSSPSSPSSASSSPSAPSSTAPPSPAPAPPPGRRAKPPTGASPFCPGPPSRSPPPPLARRPRPRRRKIPPFPPRTPPGSRHRLCPSPLCSRRRRRRCWCPLHSCRRRQQSCHPRWHFHRRRLRRQRSRRPQRHQRHRRLPPTCCRNHRPCRRLRRRLPQRRRARWRLDALMPLILDWQSRLELHGFVRGGVALMYCRFNLSQNSVSICLAGLNFHHLHQDLAESFCIFLVQFLLLFTAYIVKTQVC</sequence>
<name>A0A2T7EK11_9POAL</name>
<feature type="region of interest" description="Disordered" evidence="1">
    <location>
        <begin position="45"/>
        <end position="180"/>
    </location>
</feature>
<reference evidence="2 3" key="1">
    <citation type="submission" date="2018-04" db="EMBL/GenBank/DDBJ databases">
        <title>WGS assembly of Panicum hallii var. hallii HAL2.</title>
        <authorList>
            <person name="Lovell J."/>
            <person name="Jenkins J."/>
            <person name="Lowry D."/>
            <person name="Mamidi S."/>
            <person name="Sreedasyam A."/>
            <person name="Weng X."/>
            <person name="Barry K."/>
            <person name="Bonette J."/>
            <person name="Campitelli B."/>
            <person name="Daum C."/>
            <person name="Gordon S."/>
            <person name="Gould B."/>
            <person name="Lipzen A."/>
            <person name="MacQueen A."/>
            <person name="Palacio-Mejia J."/>
            <person name="Plott C."/>
            <person name="Shakirov E."/>
            <person name="Shu S."/>
            <person name="Yoshinaga Y."/>
            <person name="Zane M."/>
            <person name="Rokhsar D."/>
            <person name="Grimwood J."/>
            <person name="Schmutz J."/>
            <person name="Juenger T."/>
        </authorList>
    </citation>
    <scope>NUCLEOTIDE SEQUENCE [LARGE SCALE GENOMIC DNA]</scope>
    <source>
        <strain evidence="3">cv. HAL2</strain>
    </source>
</reference>
<proteinExistence type="predicted"/>
<feature type="compositionally biased region" description="Pro residues" evidence="1">
    <location>
        <begin position="140"/>
        <end position="153"/>
    </location>
</feature>
<accession>A0A2T7EK11</accession>
<dbReference type="Gramene" id="PUZ68164">
    <property type="protein sequence ID" value="PUZ68164"/>
    <property type="gene ID" value="GQ55_2G003200"/>
</dbReference>
<feature type="compositionally biased region" description="Basic residues" evidence="1">
    <location>
        <begin position="154"/>
        <end position="163"/>
    </location>
</feature>
<evidence type="ECO:0000256" key="1">
    <source>
        <dbReference type="SAM" id="MobiDB-lite"/>
    </source>
</evidence>
<feature type="compositionally biased region" description="Low complexity" evidence="1">
    <location>
        <begin position="88"/>
        <end position="114"/>
    </location>
</feature>
<feature type="compositionally biased region" description="Basic and acidic residues" evidence="1">
    <location>
        <begin position="72"/>
        <end position="81"/>
    </location>
</feature>
<dbReference type="AlphaFoldDB" id="A0A2T7EK11"/>
<keyword evidence="3" id="KW-1185">Reference proteome</keyword>
<organism evidence="2 3">
    <name type="scientific">Panicum hallii var. hallii</name>
    <dbReference type="NCBI Taxonomy" id="1504633"/>
    <lineage>
        <taxon>Eukaryota</taxon>
        <taxon>Viridiplantae</taxon>
        <taxon>Streptophyta</taxon>
        <taxon>Embryophyta</taxon>
        <taxon>Tracheophyta</taxon>
        <taxon>Spermatophyta</taxon>
        <taxon>Magnoliopsida</taxon>
        <taxon>Liliopsida</taxon>
        <taxon>Poales</taxon>
        <taxon>Poaceae</taxon>
        <taxon>PACMAD clade</taxon>
        <taxon>Panicoideae</taxon>
        <taxon>Panicodae</taxon>
        <taxon>Paniceae</taxon>
        <taxon>Panicinae</taxon>
        <taxon>Panicum</taxon>
        <taxon>Panicum sect. Panicum</taxon>
    </lineage>
</organism>
<gene>
    <name evidence="2" type="ORF">GQ55_2G003200</name>
</gene>